<protein>
    <submittedName>
        <fullName evidence="1">Uncharacterized protein</fullName>
    </submittedName>
</protein>
<sequence>MNLGQWIAAKFGAQYVMLRCGHQLTFRIKRAYRIGGRWYTHTYHNKDRDCPSDSGSVIPKGHAYYMLTDTTRLTKAKGLDPGTMVMSHELWIPLTEEVDAGVRMYE</sequence>
<evidence type="ECO:0000313" key="1">
    <source>
        <dbReference type="EMBL" id="KKM82568.1"/>
    </source>
</evidence>
<organism evidence="1">
    <name type="scientific">marine sediment metagenome</name>
    <dbReference type="NCBI Taxonomy" id="412755"/>
    <lineage>
        <taxon>unclassified sequences</taxon>
        <taxon>metagenomes</taxon>
        <taxon>ecological metagenomes</taxon>
    </lineage>
</organism>
<dbReference type="EMBL" id="LAZR01007843">
    <property type="protein sequence ID" value="KKM82568.1"/>
    <property type="molecule type" value="Genomic_DNA"/>
</dbReference>
<gene>
    <name evidence="1" type="ORF">LCGC14_1318300</name>
</gene>
<dbReference type="AlphaFoldDB" id="A0A0F9KKT7"/>
<reference evidence="1" key="1">
    <citation type="journal article" date="2015" name="Nature">
        <title>Complex archaea that bridge the gap between prokaryotes and eukaryotes.</title>
        <authorList>
            <person name="Spang A."/>
            <person name="Saw J.H."/>
            <person name="Jorgensen S.L."/>
            <person name="Zaremba-Niedzwiedzka K."/>
            <person name="Martijn J."/>
            <person name="Lind A.E."/>
            <person name="van Eijk R."/>
            <person name="Schleper C."/>
            <person name="Guy L."/>
            <person name="Ettema T.J."/>
        </authorList>
    </citation>
    <scope>NUCLEOTIDE SEQUENCE</scope>
</reference>
<comment type="caution">
    <text evidence="1">The sequence shown here is derived from an EMBL/GenBank/DDBJ whole genome shotgun (WGS) entry which is preliminary data.</text>
</comment>
<proteinExistence type="predicted"/>
<accession>A0A0F9KKT7</accession>
<name>A0A0F9KKT7_9ZZZZ</name>